<dbReference type="RefSeq" id="WP_131311280.1">
    <property type="nucleotide sequence ID" value="NZ_SJFN01000038.1"/>
</dbReference>
<sequence>MRIRWAIAAGLAGLLAVGLVVLRDLASPPPAETSSEPLAVTVGGHALMLPRNVLRFPAQRAGGVQPRLDLALSWPEAEGRTAATAARFDTPGLAPDIVYVTIAAGGDGLDSAGRLATVYGRFFEGEARPGPDGLVGRRLAAASGYAGEEVYLEPGSVHPFVARCYPLAPGEAPSVCLHDEVVDGLAITWRFPLALLADWRRLGDILPARVAAWRAGS</sequence>
<protein>
    <submittedName>
        <fullName evidence="1">Uncharacterized protein</fullName>
    </submittedName>
</protein>
<dbReference type="EMBL" id="SJFN01000038">
    <property type="protein sequence ID" value="TBW33890.1"/>
    <property type="molecule type" value="Genomic_DNA"/>
</dbReference>
<dbReference type="OrthoDB" id="7959514at2"/>
<dbReference type="AlphaFoldDB" id="A0A4Q9VGD9"/>
<proteinExistence type="predicted"/>
<gene>
    <name evidence="1" type="ORF">EYW49_19380</name>
</gene>
<evidence type="ECO:0000313" key="1">
    <source>
        <dbReference type="EMBL" id="TBW33890.1"/>
    </source>
</evidence>
<comment type="caution">
    <text evidence="1">The sequence shown here is derived from an EMBL/GenBank/DDBJ whole genome shotgun (WGS) entry which is preliminary data.</text>
</comment>
<dbReference type="Proteomes" id="UP000292781">
    <property type="component" value="Unassembled WGS sequence"/>
</dbReference>
<name>A0A4Q9VGD9_9HYPH</name>
<accession>A0A4Q9VGD9</accession>
<keyword evidence="2" id="KW-1185">Reference proteome</keyword>
<evidence type="ECO:0000313" key="2">
    <source>
        <dbReference type="Proteomes" id="UP000292781"/>
    </source>
</evidence>
<reference evidence="1 2" key="1">
    <citation type="submission" date="2019-02" db="EMBL/GenBank/DDBJ databases">
        <title>Siculibacillus lacustris gen. nov., sp. nov., a new rosette-forming bacterium isolated from a freshwater crater lake (Lake St. Ana, Romania).</title>
        <authorList>
            <person name="Felfoldi T."/>
            <person name="Marton Z."/>
            <person name="Szabo A."/>
            <person name="Mentes A."/>
            <person name="Boka K."/>
            <person name="Marialigeti K."/>
            <person name="Mathe I."/>
            <person name="Koncz M."/>
            <person name="Schumann P."/>
            <person name="Toth E."/>
        </authorList>
    </citation>
    <scope>NUCLEOTIDE SEQUENCE [LARGE SCALE GENOMIC DNA]</scope>
    <source>
        <strain evidence="1 2">SA-279</strain>
    </source>
</reference>
<organism evidence="1 2">
    <name type="scientific">Siculibacillus lacustris</name>
    <dbReference type="NCBI Taxonomy" id="1549641"/>
    <lineage>
        <taxon>Bacteria</taxon>
        <taxon>Pseudomonadati</taxon>
        <taxon>Pseudomonadota</taxon>
        <taxon>Alphaproteobacteria</taxon>
        <taxon>Hyphomicrobiales</taxon>
        <taxon>Ancalomicrobiaceae</taxon>
        <taxon>Siculibacillus</taxon>
    </lineage>
</organism>